<comment type="caution">
    <text evidence="1">The sequence shown here is derived from an EMBL/GenBank/DDBJ whole genome shotgun (WGS) entry which is preliminary data.</text>
</comment>
<dbReference type="Proteomes" id="UP000735302">
    <property type="component" value="Unassembled WGS sequence"/>
</dbReference>
<organism evidence="1 2">
    <name type="scientific">Plakobranchus ocellatus</name>
    <dbReference type="NCBI Taxonomy" id="259542"/>
    <lineage>
        <taxon>Eukaryota</taxon>
        <taxon>Metazoa</taxon>
        <taxon>Spiralia</taxon>
        <taxon>Lophotrochozoa</taxon>
        <taxon>Mollusca</taxon>
        <taxon>Gastropoda</taxon>
        <taxon>Heterobranchia</taxon>
        <taxon>Euthyneura</taxon>
        <taxon>Panpulmonata</taxon>
        <taxon>Sacoglossa</taxon>
        <taxon>Placobranchoidea</taxon>
        <taxon>Plakobranchidae</taxon>
        <taxon>Plakobranchus</taxon>
    </lineage>
</organism>
<protein>
    <submittedName>
        <fullName evidence="1">Uncharacterized protein</fullName>
    </submittedName>
</protein>
<evidence type="ECO:0000313" key="1">
    <source>
        <dbReference type="EMBL" id="GFN84745.1"/>
    </source>
</evidence>
<reference evidence="1 2" key="1">
    <citation type="journal article" date="2021" name="Elife">
        <title>Chloroplast acquisition without the gene transfer in kleptoplastic sea slugs, Plakobranchus ocellatus.</title>
        <authorList>
            <person name="Maeda T."/>
            <person name="Takahashi S."/>
            <person name="Yoshida T."/>
            <person name="Shimamura S."/>
            <person name="Takaki Y."/>
            <person name="Nagai Y."/>
            <person name="Toyoda A."/>
            <person name="Suzuki Y."/>
            <person name="Arimoto A."/>
            <person name="Ishii H."/>
            <person name="Satoh N."/>
            <person name="Nishiyama T."/>
            <person name="Hasebe M."/>
            <person name="Maruyama T."/>
            <person name="Minagawa J."/>
            <person name="Obokata J."/>
            <person name="Shigenobu S."/>
        </authorList>
    </citation>
    <scope>NUCLEOTIDE SEQUENCE [LARGE SCALE GENOMIC DNA]</scope>
</reference>
<proteinExistence type="predicted"/>
<keyword evidence="2" id="KW-1185">Reference proteome</keyword>
<evidence type="ECO:0000313" key="2">
    <source>
        <dbReference type="Proteomes" id="UP000735302"/>
    </source>
</evidence>
<name>A0AAV3YQR9_9GAST</name>
<dbReference type="EMBL" id="BLXT01001321">
    <property type="protein sequence ID" value="GFN84745.1"/>
    <property type="molecule type" value="Genomic_DNA"/>
</dbReference>
<sequence length="146" mass="16452">MYHVQPKPLMMRETKGKLFRLLKAEEAKVYDADPDGYCRDLWGGTADEVFGYEKHPSKDESSLGHSKVPSVKSSKLRLGSYGGFRATETIRANVQWKDSLKENATAESDFRLDRYDSVCAVFVMTISLYSDIGQQLRTCQGTEVAN</sequence>
<accession>A0AAV3YQR9</accession>
<dbReference type="AlphaFoldDB" id="A0AAV3YQR9"/>
<gene>
    <name evidence="1" type="ORF">PoB_001125100</name>
</gene>